<dbReference type="EnsemblPlants" id="ONIVA01G04300.1">
    <property type="protein sequence ID" value="ONIVA01G04300.1"/>
    <property type="gene ID" value="ONIVA01G04300"/>
</dbReference>
<evidence type="ECO:0000313" key="2">
    <source>
        <dbReference type="EnsemblPlants" id="ONIVA01G04300.1"/>
    </source>
</evidence>
<dbReference type="STRING" id="4536.A0A0E0FGJ0"/>
<reference evidence="2" key="1">
    <citation type="submission" date="2015-04" db="UniProtKB">
        <authorList>
            <consortium name="EnsemblPlants"/>
        </authorList>
    </citation>
    <scope>IDENTIFICATION</scope>
    <source>
        <strain evidence="2">SL10</strain>
    </source>
</reference>
<name>A0A0E0FGJ0_ORYNI</name>
<proteinExistence type="predicted"/>
<evidence type="ECO:0000313" key="3">
    <source>
        <dbReference type="Proteomes" id="UP000006591"/>
    </source>
</evidence>
<dbReference type="Proteomes" id="UP000006591">
    <property type="component" value="Chromosome 1"/>
</dbReference>
<dbReference type="AlphaFoldDB" id="A0A0E0FGJ0"/>
<dbReference type="HOGENOM" id="CLU_2780178_0_0_1"/>
<protein>
    <submittedName>
        <fullName evidence="2">Uncharacterized protein</fullName>
    </submittedName>
</protein>
<feature type="region of interest" description="Disordered" evidence="1">
    <location>
        <begin position="39"/>
        <end position="69"/>
    </location>
</feature>
<evidence type="ECO:0000256" key="1">
    <source>
        <dbReference type="SAM" id="MobiDB-lite"/>
    </source>
</evidence>
<keyword evidence="3" id="KW-1185">Reference proteome</keyword>
<sequence>MINDLPTVYEVVFGLEQSDEQSGMDNGAKDTPAPQKLNFKLQKEDDSNITAGLQHDKKRKVLEKDFSPN</sequence>
<organism evidence="2">
    <name type="scientific">Oryza nivara</name>
    <name type="common">Indian wild rice</name>
    <name type="synonym">Oryza sativa f. spontanea</name>
    <dbReference type="NCBI Taxonomy" id="4536"/>
    <lineage>
        <taxon>Eukaryota</taxon>
        <taxon>Viridiplantae</taxon>
        <taxon>Streptophyta</taxon>
        <taxon>Embryophyta</taxon>
        <taxon>Tracheophyta</taxon>
        <taxon>Spermatophyta</taxon>
        <taxon>Magnoliopsida</taxon>
        <taxon>Liliopsida</taxon>
        <taxon>Poales</taxon>
        <taxon>Poaceae</taxon>
        <taxon>BOP clade</taxon>
        <taxon>Oryzoideae</taxon>
        <taxon>Oryzeae</taxon>
        <taxon>Oryzinae</taxon>
        <taxon>Oryza</taxon>
    </lineage>
</organism>
<reference evidence="2" key="2">
    <citation type="submission" date="2018-04" db="EMBL/GenBank/DDBJ databases">
        <title>OnivRS2 (Oryza nivara Reference Sequence Version 2).</title>
        <authorList>
            <person name="Zhang J."/>
            <person name="Kudrna D."/>
            <person name="Lee S."/>
            <person name="Talag J."/>
            <person name="Rajasekar S."/>
            <person name="Welchert J."/>
            <person name="Hsing Y.-I."/>
            <person name="Wing R.A."/>
        </authorList>
    </citation>
    <scope>NUCLEOTIDE SEQUENCE [LARGE SCALE GENOMIC DNA]</scope>
</reference>
<accession>A0A0E0FGJ0</accession>
<dbReference type="Gramene" id="ONIVA01G04300.1">
    <property type="protein sequence ID" value="ONIVA01G04300.1"/>
    <property type="gene ID" value="ONIVA01G04300"/>
</dbReference>